<dbReference type="PANTHER" id="PTHR32044">
    <property type="entry name" value="GLUCOMANNAN 4-BETA-MANNOSYLTRANSFERASE 9"/>
    <property type="match status" value="1"/>
</dbReference>
<sequence>METRPRRKSLITLVLVVYTLLLVVLFFYSLHAYLLIFYYYKFRNRCSRNVKRLVEYPKVTVQLPIYNEKYVIHRLLKSVVELDYPRSRLEIQVLDDSNDETSDIVASLVQEYRRSRFDIHHIRRGSRAGYKAGALQYGLEKAKGNYVAIFDADFLPAPDFLKEMLPSFDSPFVAGVQARWAHLNHDDSLLTRAQAIGLDNHFAMEQRLRFQAGFFINFNGTCGIWRKEAIIDAGGWHGDTLAEDLDLSYRVQLRDWKIVFRDDYSVLGELPANAESYKIQQNRWAKGTIQAARKHLPQVLRSKIKGIAKYEAFVHLTCHVNFLALLGLALFSPLIVFLKVENIVANWYFIFASFFTIGALGYPYQYFLSQRELYPDYRRRIPSIAGVIAYSMGLSVSNSKAIIEGWFNQKNVFRRTPKSGGETKGYRSDSKSIVPFIEILLGVYIFAALIYVVVNVQLILVPFLLFYSFGFLSLGYLSIKDKLFTLGPQEVLCSRESS</sequence>
<evidence type="ECO:0000313" key="11">
    <source>
        <dbReference type="Proteomes" id="UP000051373"/>
    </source>
</evidence>
<feature type="transmembrane region" description="Helical" evidence="9">
    <location>
        <begin position="345"/>
        <end position="364"/>
    </location>
</feature>
<feature type="transmembrane region" description="Helical" evidence="9">
    <location>
        <begin position="320"/>
        <end position="338"/>
    </location>
</feature>
<evidence type="ECO:0000256" key="7">
    <source>
        <dbReference type="ARBA" id="ARBA00023136"/>
    </source>
</evidence>
<evidence type="ECO:0000313" key="10">
    <source>
        <dbReference type="EMBL" id="KPK63683.1"/>
    </source>
</evidence>
<dbReference type="PATRIC" id="fig|1703779.3.peg.1455"/>
<evidence type="ECO:0000256" key="6">
    <source>
        <dbReference type="ARBA" id="ARBA00023034"/>
    </source>
</evidence>
<reference evidence="10 11" key="1">
    <citation type="journal article" date="2015" name="Microbiome">
        <title>Genomic resolution of linkages in carbon, nitrogen, and sulfur cycling among widespread estuary sediment bacteria.</title>
        <authorList>
            <person name="Baker B.J."/>
            <person name="Lazar C.S."/>
            <person name="Teske A.P."/>
            <person name="Dick G.J."/>
        </authorList>
    </citation>
    <scope>NUCLEOTIDE SEQUENCE [LARGE SCALE GENOMIC DNA]</scope>
    <source>
        <strain evidence="10">SM23_42</strain>
    </source>
</reference>
<comment type="caution">
    <text evidence="10">The sequence shown here is derived from an EMBL/GenBank/DDBJ whole genome shotgun (WGS) entry which is preliminary data.</text>
</comment>
<dbReference type="AlphaFoldDB" id="A0A0S8FSH6"/>
<comment type="subcellular location">
    <subcellularLocation>
        <location evidence="1">Golgi apparatus membrane</location>
        <topology evidence="1">Multi-pass membrane protein</topology>
    </subcellularLocation>
</comment>
<feature type="transmembrane region" description="Helical" evidence="9">
    <location>
        <begin position="384"/>
        <end position="407"/>
    </location>
</feature>
<accession>A0A0S8FSH6</accession>
<evidence type="ECO:0000256" key="9">
    <source>
        <dbReference type="SAM" id="Phobius"/>
    </source>
</evidence>
<keyword evidence="7 9" id="KW-0472">Membrane</keyword>
<dbReference type="Gene3D" id="3.90.550.10">
    <property type="entry name" value="Spore Coat Polysaccharide Biosynthesis Protein SpsA, Chain A"/>
    <property type="match status" value="1"/>
</dbReference>
<dbReference type="GO" id="GO:0071555">
    <property type="term" value="P:cell wall organization"/>
    <property type="evidence" value="ECO:0007669"/>
    <property type="project" value="UniProtKB-KW"/>
</dbReference>
<gene>
    <name evidence="10" type="ORF">AMJ83_05630</name>
</gene>
<evidence type="ECO:0000256" key="4">
    <source>
        <dbReference type="ARBA" id="ARBA00022692"/>
    </source>
</evidence>
<proteinExistence type="predicted"/>
<dbReference type="GO" id="GO:0016757">
    <property type="term" value="F:glycosyltransferase activity"/>
    <property type="evidence" value="ECO:0007669"/>
    <property type="project" value="UniProtKB-KW"/>
</dbReference>
<feature type="transmembrane region" description="Helical" evidence="9">
    <location>
        <begin position="12"/>
        <end position="40"/>
    </location>
</feature>
<dbReference type="SUPFAM" id="SSF53448">
    <property type="entry name" value="Nucleotide-diphospho-sugar transferases"/>
    <property type="match status" value="1"/>
</dbReference>
<keyword evidence="2" id="KW-0328">Glycosyltransferase</keyword>
<keyword evidence="5 9" id="KW-1133">Transmembrane helix</keyword>
<dbReference type="Proteomes" id="UP000051373">
    <property type="component" value="Unassembled WGS sequence"/>
</dbReference>
<organism evidence="10 11">
    <name type="scientific">candidate division WOR_3 bacterium SM23_42</name>
    <dbReference type="NCBI Taxonomy" id="1703779"/>
    <lineage>
        <taxon>Bacteria</taxon>
        <taxon>Bacteria division WOR-3</taxon>
    </lineage>
</organism>
<evidence type="ECO:0000256" key="3">
    <source>
        <dbReference type="ARBA" id="ARBA00022679"/>
    </source>
</evidence>
<evidence type="ECO:0000256" key="1">
    <source>
        <dbReference type="ARBA" id="ARBA00004653"/>
    </source>
</evidence>
<name>A0A0S8FSH6_UNCW3</name>
<dbReference type="InterPro" id="IPR029044">
    <property type="entry name" value="Nucleotide-diphossugar_trans"/>
</dbReference>
<protein>
    <submittedName>
        <fullName evidence="10">Uncharacterized protein</fullName>
    </submittedName>
</protein>
<dbReference type="PANTHER" id="PTHR32044:SF80">
    <property type="entry name" value="XYLOGLUCAN GLYCOSYLTRANSFERASE 2-RELATED"/>
    <property type="match status" value="1"/>
</dbReference>
<dbReference type="Pfam" id="PF13641">
    <property type="entry name" value="Glyco_tranf_2_3"/>
    <property type="match status" value="1"/>
</dbReference>
<dbReference type="STRING" id="1703779.AMJ83_05630"/>
<keyword evidence="4 9" id="KW-0812">Transmembrane</keyword>
<feature type="transmembrane region" description="Helical" evidence="9">
    <location>
        <begin position="433"/>
        <end position="453"/>
    </location>
</feature>
<evidence type="ECO:0000256" key="2">
    <source>
        <dbReference type="ARBA" id="ARBA00022676"/>
    </source>
</evidence>
<evidence type="ECO:0000256" key="8">
    <source>
        <dbReference type="ARBA" id="ARBA00023316"/>
    </source>
</evidence>
<evidence type="ECO:0000256" key="5">
    <source>
        <dbReference type="ARBA" id="ARBA00022989"/>
    </source>
</evidence>
<keyword evidence="8" id="KW-0961">Cell wall biogenesis/degradation</keyword>
<dbReference type="FunFam" id="3.90.550.10:FF:000057">
    <property type="entry name" value="Glycosyltransferase-like protein, family 2"/>
    <property type="match status" value="1"/>
</dbReference>
<dbReference type="EMBL" id="LJUJ01000009">
    <property type="protein sequence ID" value="KPK63683.1"/>
    <property type="molecule type" value="Genomic_DNA"/>
</dbReference>
<keyword evidence="6" id="KW-0333">Golgi apparatus</keyword>
<keyword evidence="3" id="KW-0808">Transferase</keyword>
<feature type="transmembrane region" description="Helical" evidence="9">
    <location>
        <begin position="459"/>
        <end position="479"/>
    </location>
</feature>